<proteinExistence type="predicted"/>
<feature type="domain" description="Peptidase C51" evidence="1">
    <location>
        <begin position="62"/>
        <end position="186"/>
    </location>
</feature>
<dbReference type="Proteomes" id="UP001597046">
    <property type="component" value="Unassembled WGS sequence"/>
</dbReference>
<sequence length="562" mass="57457">MRLARRPHEQDGHPSTLRTVRSRALALLVAVVSLLVGTVGLAGPARSAEWIVLCTGYDPCQTAGYPNSGYTTNATTSWWRQSTGHNCTNYVAYRLVQNGLPNVKPATLSGNAYNWGPAFADRTNDDPAVGSVAWWNTSFSATGHVAYVERVVSADEILVSEDNWGGDFRWRKVTRTGGKWPNGFIHLKDQGATVVDTDVYRAVTPTRVLDTRTGLGAPAAKVAAGASIAVQVGGRAGVPTGGVGTAVLNVTVTAPAAAGYLTSYPSGAVRPGSRSVSYASGATISELVPARLGTDGKVRLYTSAAANLVAEVVGWYPTTGHLVPVTPTRVLDTRSGLGAPQVRIPAGGTVDLPVAGAGIVPATGASAVALDISAAAPSAGGWLTAYPSGSTRPATAHVGYEATTSMTGMVVSRLGTGGKVTIHSTAETDVLVDVVGWFRTGADHVAVTPARIVDTRSGLGAPAGRVAAGATITVPVLGRGGVPNVGVSAVSVTLAAVTPTATTSVTAYPTGLARPASPSLTVPAARTRANWVIVPVAADGSITVHTSAETNLVVDVQGYFKK</sequence>
<protein>
    <submittedName>
        <fullName evidence="2">CHAP domain-containing protein</fullName>
    </submittedName>
</protein>
<dbReference type="RefSeq" id="WP_386049882.1">
    <property type="nucleotide sequence ID" value="NZ_JBHTKH010000001.1"/>
</dbReference>
<dbReference type="InterPro" id="IPR038765">
    <property type="entry name" value="Papain-like_cys_pep_sf"/>
</dbReference>
<accession>A0ABW3MQ80</accession>
<name>A0ABW3MQ80_9MICO</name>
<evidence type="ECO:0000313" key="3">
    <source>
        <dbReference type="Proteomes" id="UP001597046"/>
    </source>
</evidence>
<organism evidence="2 3">
    <name type="scientific">Terrabacter terrigena</name>
    <dbReference type="NCBI Taxonomy" id="574718"/>
    <lineage>
        <taxon>Bacteria</taxon>
        <taxon>Bacillati</taxon>
        <taxon>Actinomycetota</taxon>
        <taxon>Actinomycetes</taxon>
        <taxon>Micrococcales</taxon>
        <taxon>Intrasporangiaceae</taxon>
        <taxon>Terrabacter</taxon>
    </lineage>
</organism>
<dbReference type="SUPFAM" id="SSF54001">
    <property type="entry name" value="Cysteine proteinases"/>
    <property type="match status" value="1"/>
</dbReference>
<keyword evidence="3" id="KW-1185">Reference proteome</keyword>
<reference evidence="3" key="1">
    <citation type="journal article" date="2019" name="Int. J. Syst. Evol. Microbiol.">
        <title>The Global Catalogue of Microorganisms (GCM) 10K type strain sequencing project: providing services to taxonomists for standard genome sequencing and annotation.</title>
        <authorList>
            <consortium name="The Broad Institute Genomics Platform"/>
            <consortium name="The Broad Institute Genome Sequencing Center for Infectious Disease"/>
            <person name="Wu L."/>
            <person name="Ma J."/>
        </authorList>
    </citation>
    <scope>NUCLEOTIDE SEQUENCE [LARGE SCALE GENOMIC DNA]</scope>
    <source>
        <strain evidence="3">CCUG 57508</strain>
    </source>
</reference>
<dbReference type="Gene3D" id="3.90.1720.10">
    <property type="entry name" value="endopeptidase domain like (from Nostoc punctiforme)"/>
    <property type="match status" value="1"/>
</dbReference>
<dbReference type="PROSITE" id="PS50911">
    <property type="entry name" value="CHAP"/>
    <property type="match status" value="1"/>
</dbReference>
<comment type="caution">
    <text evidence="2">The sequence shown here is derived from an EMBL/GenBank/DDBJ whole genome shotgun (WGS) entry which is preliminary data.</text>
</comment>
<evidence type="ECO:0000259" key="1">
    <source>
        <dbReference type="PROSITE" id="PS50911"/>
    </source>
</evidence>
<dbReference type="EMBL" id="JBHTKH010000001">
    <property type="protein sequence ID" value="MFD1052691.1"/>
    <property type="molecule type" value="Genomic_DNA"/>
</dbReference>
<dbReference type="Pfam" id="PF05257">
    <property type="entry name" value="CHAP"/>
    <property type="match status" value="1"/>
</dbReference>
<gene>
    <name evidence="2" type="ORF">ACFQ2V_00110</name>
</gene>
<dbReference type="InterPro" id="IPR007921">
    <property type="entry name" value="CHAP_dom"/>
</dbReference>
<evidence type="ECO:0000313" key="2">
    <source>
        <dbReference type="EMBL" id="MFD1052691.1"/>
    </source>
</evidence>